<keyword evidence="4" id="KW-0285">Flavoprotein</keyword>
<evidence type="ECO:0000256" key="8">
    <source>
        <dbReference type="ARBA" id="ARBA00022741"/>
    </source>
</evidence>
<dbReference type="Gene3D" id="3.30.450.20">
    <property type="entry name" value="PAS domain"/>
    <property type="match status" value="1"/>
</dbReference>
<dbReference type="GO" id="GO:0004673">
    <property type="term" value="F:protein histidine kinase activity"/>
    <property type="evidence" value="ECO:0007669"/>
    <property type="project" value="UniProtKB-EC"/>
</dbReference>
<dbReference type="SMART" id="SM00091">
    <property type="entry name" value="PAS"/>
    <property type="match status" value="2"/>
</dbReference>
<dbReference type="SUPFAM" id="SSF55785">
    <property type="entry name" value="PYP-like sensor domain (PAS domain)"/>
    <property type="match status" value="2"/>
</dbReference>
<evidence type="ECO:0000256" key="6">
    <source>
        <dbReference type="ARBA" id="ARBA00022679"/>
    </source>
</evidence>
<sequence>MVRTVRRQKSVRFPRAACPGARTRPIIMGYFDQITAVLPVAAYATDGDGYISSYNAEAARLWGQEHPMGSRRWFGAWRMRASGGEILPSDASPLAVAFKEGRETCHSEVILERPDGHRTCIRVHIRLEIDAGIVIGSLVLLIEQPSDAKEDVRRDQLAAIVASSEDVIVSKTLEGVVTSWNAGASRILGYTAEEMIGQPITRIIPEELLNEETEILEKVRRGERVEHFVTERLTKDGRRVILSITVSPLKDRAGNIIGASKVARDVTERKHASDMQRRLFDELDHRVKNTLATVLAFAGLSRRRAVSDPDSFAESFAGRIQALARTHNLLVQGKMLGSDLACLVSKEINHGAPDEGRATIAGANITVDARTAGQLGLVLHELASNARRYGALSSRGGSLCVEWTTDENTGGLVLEWTEAGVSGVSAPIDTGFGLSLIKSTTESLGGALHLHFNPDGLTCRISLPGLEPAKLEAVLPPPRSDHAE</sequence>
<dbReference type="Proteomes" id="UP000241010">
    <property type="component" value="Unassembled WGS sequence"/>
</dbReference>
<keyword evidence="15" id="KW-1185">Reference proteome</keyword>
<keyword evidence="7" id="KW-0677">Repeat</keyword>
<protein>
    <recommendedName>
        <fullName evidence="2">histidine kinase</fullName>
        <ecNumber evidence="2">2.7.13.3</ecNumber>
    </recommendedName>
</protein>
<dbReference type="CDD" id="cd00130">
    <property type="entry name" value="PAS"/>
    <property type="match status" value="1"/>
</dbReference>
<dbReference type="Pfam" id="PF08448">
    <property type="entry name" value="PAS_4"/>
    <property type="match status" value="1"/>
</dbReference>
<evidence type="ECO:0000256" key="9">
    <source>
        <dbReference type="ARBA" id="ARBA00022777"/>
    </source>
</evidence>
<evidence type="ECO:0000256" key="4">
    <source>
        <dbReference type="ARBA" id="ARBA00022630"/>
    </source>
</evidence>
<keyword evidence="5" id="KW-0288">FMN</keyword>
<dbReference type="InterPro" id="IPR013656">
    <property type="entry name" value="PAS_4"/>
</dbReference>
<evidence type="ECO:0000256" key="3">
    <source>
        <dbReference type="ARBA" id="ARBA00022553"/>
    </source>
</evidence>
<dbReference type="EC" id="2.7.13.3" evidence="2"/>
<evidence type="ECO:0000256" key="5">
    <source>
        <dbReference type="ARBA" id="ARBA00022643"/>
    </source>
</evidence>
<evidence type="ECO:0000256" key="10">
    <source>
        <dbReference type="ARBA" id="ARBA00022840"/>
    </source>
</evidence>
<name>A0A2T4JS96_9RHOB</name>
<evidence type="ECO:0000256" key="7">
    <source>
        <dbReference type="ARBA" id="ARBA00022737"/>
    </source>
</evidence>
<reference evidence="14 15" key="1">
    <citation type="submission" date="2018-03" db="EMBL/GenBank/DDBJ databases">
        <title>Cereibacter changlensis.</title>
        <authorList>
            <person name="Meyer T.E."/>
            <person name="Miller S."/>
            <person name="Lodha T."/>
            <person name="Gandham S."/>
            <person name="Chintalapati S."/>
            <person name="Chintalapati V.R."/>
        </authorList>
    </citation>
    <scope>NUCLEOTIDE SEQUENCE [LARGE SCALE GENOMIC DNA]</scope>
    <source>
        <strain evidence="14 15">JA139</strain>
    </source>
</reference>
<evidence type="ECO:0000256" key="2">
    <source>
        <dbReference type="ARBA" id="ARBA00012438"/>
    </source>
</evidence>
<gene>
    <name evidence="14" type="ORF">C5F48_15725</name>
</gene>
<comment type="caution">
    <text evidence="14">The sequence shown here is derived from an EMBL/GenBank/DDBJ whole genome shotgun (WGS) entry which is preliminary data.</text>
</comment>
<dbReference type="InterPro" id="IPR000700">
    <property type="entry name" value="PAS-assoc_C"/>
</dbReference>
<keyword evidence="8" id="KW-0547">Nucleotide-binding</keyword>
<accession>A0A2T4JS96</accession>
<dbReference type="InterPro" id="IPR011102">
    <property type="entry name" value="Sig_transdc_His_kinase_HWE"/>
</dbReference>
<dbReference type="SMART" id="SM00911">
    <property type="entry name" value="HWE_HK"/>
    <property type="match status" value="1"/>
</dbReference>
<evidence type="ECO:0000256" key="11">
    <source>
        <dbReference type="ARBA" id="ARBA00023026"/>
    </source>
</evidence>
<feature type="domain" description="PAS" evidence="12">
    <location>
        <begin position="153"/>
        <end position="223"/>
    </location>
</feature>
<evidence type="ECO:0000256" key="1">
    <source>
        <dbReference type="ARBA" id="ARBA00000085"/>
    </source>
</evidence>
<dbReference type="InterPro" id="IPR000014">
    <property type="entry name" value="PAS"/>
</dbReference>
<organism evidence="14 15">
    <name type="scientific">Cereibacter changlensis JA139</name>
    <dbReference type="NCBI Taxonomy" id="1188249"/>
    <lineage>
        <taxon>Bacteria</taxon>
        <taxon>Pseudomonadati</taxon>
        <taxon>Pseudomonadota</taxon>
        <taxon>Alphaproteobacteria</taxon>
        <taxon>Rhodobacterales</taxon>
        <taxon>Paracoccaceae</taxon>
        <taxon>Cereibacter</taxon>
    </lineage>
</organism>
<dbReference type="NCBIfam" id="TIGR00229">
    <property type="entry name" value="sensory_box"/>
    <property type="match status" value="1"/>
</dbReference>
<evidence type="ECO:0000259" key="12">
    <source>
        <dbReference type="PROSITE" id="PS50112"/>
    </source>
</evidence>
<dbReference type="PROSITE" id="PS50112">
    <property type="entry name" value="PAS"/>
    <property type="match status" value="1"/>
</dbReference>
<evidence type="ECO:0000259" key="13">
    <source>
        <dbReference type="PROSITE" id="PS50113"/>
    </source>
</evidence>
<dbReference type="GO" id="GO:0005524">
    <property type="term" value="F:ATP binding"/>
    <property type="evidence" value="ECO:0007669"/>
    <property type="project" value="UniProtKB-KW"/>
</dbReference>
<feature type="domain" description="PAC" evidence="13">
    <location>
        <begin position="223"/>
        <end position="278"/>
    </location>
</feature>
<keyword evidence="10" id="KW-0067">ATP-binding</keyword>
<dbReference type="EMBL" id="PZKG01000084">
    <property type="protein sequence ID" value="PTE20756.1"/>
    <property type="molecule type" value="Genomic_DNA"/>
</dbReference>
<evidence type="ECO:0000313" key="15">
    <source>
        <dbReference type="Proteomes" id="UP000241010"/>
    </source>
</evidence>
<dbReference type="InterPro" id="IPR035965">
    <property type="entry name" value="PAS-like_dom_sf"/>
</dbReference>
<keyword evidence="6" id="KW-0808">Transferase</keyword>
<keyword evidence="11" id="KW-0843">Virulence</keyword>
<dbReference type="AlphaFoldDB" id="A0A2T4JS96"/>
<evidence type="ECO:0000313" key="14">
    <source>
        <dbReference type="EMBL" id="PTE20756.1"/>
    </source>
</evidence>
<dbReference type="PANTHER" id="PTHR41523">
    <property type="entry name" value="TWO-COMPONENT SYSTEM SENSOR PROTEIN"/>
    <property type="match status" value="1"/>
</dbReference>
<dbReference type="Gene3D" id="3.30.565.10">
    <property type="entry name" value="Histidine kinase-like ATPase, C-terminal domain"/>
    <property type="match status" value="1"/>
</dbReference>
<dbReference type="PANTHER" id="PTHR41523:SF8">
    <property type="entry name" value="ETHYLENE RESPONSE SENSOR PROTEIN"/>
    <property type="match status" value="1"/>
</dbReference>
<dbReference type="PROSITE" id="PS50113">
    <property type="entry name" value="PAC"/>
    <property type="match status" value="1"/>
</dbReference>
<comment type="catalytic activity">
    <reaction evidence="1">
        <text>ATP + protein L-histidine = ADP + protein N-phospho-L-histidine.</text>
        <dbReference type="EC" id="2.7.13.3"/>
    </reaction>
</comment>
<dbReference type="OrthoDB" id="9816309at2"/>
<dbReference type="Pfam" id="PF07536">
    <property type="entry name" value="HWE_HK"/>
    <property type="match status" value="1"/>
</dbReference>
<dbReference type="SUPFAM" id="SSF55874">
    <property type="entry name" value="ATPase domain of HSP90 chaperone/DNA topoisomerase II/histidine kinase"/>
    <property type="match status" value="1"/>
</dbReference>
<keyword evidence="9 14" id="KW-0418">Kinase</keyword>
<dbReference type="InterPro" id="IPR036890">
    <property type="entry name" value="HATPase_C_sf"/>
</dbReference>
<proteinExistence type="predicted"/>
<keyword evidence="3" id="KW-0597">Phosphoprotein</keyword>